<sequence length="152" mass="16823">MSQQEQQSMEIESAILEAIELPEFVYVLALKKKVPLSMIDNQLVEKVPDTNRRRLTGTYTEEVEGVTKVHKVSVYIKSAKPEGEEAGEKKPRARKPKADGVDSPIKKSGSKRSKRLSEKETEVIGEILVALGKLQKLHKSSRKAVAAAEAQA</sequence>
<proteinExistence type="predicted"/>
<feature type="compositionally biased region" description="Basic and acidic residues" evidence="1">
    <location>
        <begin position="79"/>
        <end position="100"/>
    </location>
</feature>
<evidence type="ECO:0000313" key="3">
    <source>
        <dbReference type="Proteomes" id="UP000830293"/>
    </source>
</evidence>
<name>A0AAE7B7Z1_9VIRU</name>
<dbReference type="GeneID" id="80539322"/>
<evidence type="ECO:0000313" key="2">
    <source>
        <dbReference type="EMBL" id="QKE44439.1"/>
    </source>
</evidence>
<dbReference type="Proteomes" id="UP000830293">
    <property type="component" value="Segment"/>
</dbReference>
<dbReference type="KEGG" id="vg:80539322"/>
<keyword evidence="3" id="KW-1185">Reference proteome</keyword>
<organism evidence="2 3">
    <name type="scientific">Yaravirus sp. 'brasiliensis'</name>
    <dbReference type="NCBI Taxonomy" id="2739681"/>
    <lineage>
        <taxon>Viruses</taxon>
        <taxon>Varidnaviria</taxon>
        <taxon>Bamfordvirae</taxon>
        <taxon>Nucleocytoviricota</taxon>
        <taxon>Mriyaviricetes</taxon>
        <taxon>Yaraviridae</taxon>
        <taxon>Yaravirus</taxon>
        <taxon>Yaravirus brasiliense</taxon>
    </lineage>
</organism>
<accession>A0AAE7B7Z1</accession>
<feature type="region of interest" description="Disordered" evidence="1">
    <location>
        <begin position="77"/>
        <end position="119"/>
    </location>
</feature>
<evidence type="ECO:0000256" key="1">
    <source>
        <dbReference type="SAM" id="MobiDB-lite"/>
    </source>
</evidence>
<dbReference type="EMBL" id="MT293574">
    <property type="protein sequence ID" value="QKE44439.1"/>
    <property type="molecule type" value="Genomic_DNA"/>
</dbReference>
<dbReference type="RefSeq" id="YP_010800686.1">
    <property type="nucleotide sequence ID" value="NC_076895.1"/>
</dbReference>
<reference evidence="2" key="1">
    <citation type="submission" date="2020-04" db="EMBL/GenBank/DDBJ databases">
        <title>A mysterious 80 nm amoeba virus with a near complete 'ORFan genome' challenges the classification of DNA viruses.</title>
        <authorList>
            <person name="Boratto P.V.M."/>
            <person name="Oliveira G.P."/>
            <person name="Machado T.B."/>
            <person name="Andrade A.C.S.P."/>
            <person name="Baudoin J.P."/>
            <person name="Klose T."/>
            <person name="Azza S."/>
            <person name="Decloquement P."/>
            <person name="Chabriere E."/>
            <person name="Colson P."/>
            <person name="Levasseur A."/>
            <person name="La Scola B."/>
            <person name="Abrahao J.S."/>
        </authorList>
    </citation>
    <scope>NUCLEOTIDE SEQUENCE</scope>
    <source>
        <strain evidence="2">BHMG</strain>
    </source>
</reference>
<protein>
    <submittedName>
        <fullName evidence="2">Uncharacterized protein</fullName>
    </submittedName>
</protein>